<comment type="caution">
    <text evidence="1">The sequence shown here is derived from an EMBL/GenBank/DDBJ whole genome shotgun (WGS) entry which is preliminary data.</text>
</comment>
<protein>
    <submittedName>
        <fullName evidence="1">Uncharacterized protein</fullName>
    </submittedName>
</protein>
<keyword evidence="2" id="KW-1185">Reference proteome</keyword>
<gene>
    <name evidence="1" type="ORF">DHL47_00825</name>
</gene>
<dbReference type="Proteomes" id="UP001519349">
    <property type="component" value="Unassembled WGS sequence"/>
</dbReference>
<name>A0ABS5ATK0_9STRE</name>
<dbReference type="EMBL" id="QFAY01000001">
    <property type="protein sequence ID" value="MBP2619899.1"/>
    <property type="molecule type" value="Genomic_DNA"/>
</dbReference>
<accession>A0ABS5ATK0</accession>
<proteinExistence type="predicted"/>
<organism evidence="1 2">
    <name type="scientific">Streptococcus panodentis</name>
    <dbReference type="NCBI Taxonomy" id="1581472"/>
    <lineage>
        <taxon>Bacteria</taxon>
        <taxon>Bacillati</taxon>
        <taxon>Bacillota</taxon>
        <taxon>Bacilli</taxon>
        <taxon>Lactobacillales</taxon>
        <taxon>Streptococcaceae</taxon>
        <taxon>Streptococcus</taxon>
    </lineage>
</organism>
<reference evidence="1 2" key="1">
    <citation type="submission" date="2018-05" db="EMBL/GenBank/DDBJ databases">
        <title>Draft genome sequence of Streptococcus panodentis CCUG 70867T.</title>
        <authorList>
            <person name="Salva-Serra F."/>
            <person name="Mendez V."/>
            <person name="Jaen-Luchoro D."/>
            <person name="Gonzales-Siles L."/>
            <person name="Karlsson R."/>
            <person name="Engstrom-Jakobsson H."/>
            <person name="Busquets A."/>
            <person name="Gomila M."/>
            <person name="Pineiro-Iglesias B."/>
            <person name="Bennasar-Figueras A."/>
            <person name="Seeger M."/>
            <person name="Moore E."/>
        </authorList>
    </citation>
    <scope>NUCLEOTIDE SEQUENCE [LARGE SCALE GENOMIC DNA]</scope>
    <source>
        <strain evidence="1 2">CCUG 70867</strain>
    </source>
</reference>
<sequence>MSSGYRKSPVRFAPAQLPCGEKNGNDAVFERLNPENHAPALYQIYGPDSPCQMQTSLCEPVGSRAELKKLLAAREGDRRP</sequence>
<evidence type="ECO:0000313" key="1">
    <source>
        <dbReference type="EMBL" id="MBP2619899.1"/>
    </source>
</evidence>
<evidence type="ECO:0000313" key="2">
    <source>
        <dbReference type="Proteomes" id="UP001519349"/>
    </source>
</evidence>